<proteinExistence type="predicted"/>
<reference evidence="4" key="1">
    <citation type="submission" date="2017-02" db="UniProtKB">
        <authorList>
            <consortium name="WormBaseParasite"/>
        </authorList>
    </citation>
    <scope>IDENTIFICATION</scope>
</reference>
<name>A0A0N4YAX7_NIPBR</name>
<organism evidence="4">
    <name type="scientific">Nippostrongylus brasiliensis</name>
    <name type="common">Rat hookworm</name>
    <dbReference type="NCBI Taxonomy" id="27835"/>
    <lineage>
        <taxon>Eukaryota</taxon>
        <taxon>Metazoa</taxon>
        <taxon>Ecdysozoa</taxon>
        <taxon>Nematoda</taxon>
        <taxon>Chromadorea</taxon>
        <taxon>Rhabditida</taxon>
        <taxon>Rhabditina</taxon>
        <taxon>Rhabditomorpha</taxon>
        <taxon>Strongyloidea</taxon>
        <taxon>Heligmosomidae</taxon>
        <taxon>Nippostrongylus</taxon>
    </lineage>
</organism>
<sequence length="114" mass="13423">MERNCSEYEPFATYWPFHVVILMQIIFGFVSASLAIPTLVQCKKLYFHVNCKVCSVNIPCNINYSTNLLYRFPDSSIVLLNKKGISGMGNMICYRYFFLLDSYHKLQYRTCRYD</sequence>
<feature type="transmembrane region" description="Helical" evidence="1">
    <location>
        <begin position="15"/>
        <end position="36"/>
    </location>
</feature>
<evidence type="ECO:0000313" key="2">
    <source>
        <dbReference type="EMBL" id="VDL77166.1"/>
    </source>
</evidence>
<dbReference type="EMBL" id="UYSL01021086">
    <property type="protein sequence ID" value="VDL77166.1"/>
    <property type="molecule type" value="Genomic_DNA"/>
</dbReference>
<keyword evidence="3" id="KW-1185">Reference proteome</keyword>
<accession>A0A0N4YAX7</accession>
<keyword evidence="1" id="KW-0812">Transmembrane</keyword>
<dbReference type="Proteomes" id="UP000271162">
    <property type="component" value="Unassembled WGS sequence"/>
</dbReference>
<dbReference type="AlphaFoldDB" id="A0A0N4YAX7"/>
<keyword evidence="1" id="KW-1133">Transmembrane helix</keyword>
<evidence type="ECO:0000313" key="4">
    <source>
        <dbReference type="WBParaSite" id="NBR_0001357601-mRNA-1"/>
    </source>
</evidence>
<protein>
    <submittedName>
        <fullName evidence="4">Innexin</fullName>
    </submittedName>
</protein>
<gene>
    <name evidence="2" type="ORF">NBR_LOCUS13577</name>
</gene>
<dbReference type="WBParaSite" id="NBR_0001357601-mRNA-1">
    <property type="protein sequence ID" value="NBR_0001357601-mRNA-1"/>
    <property type="gene ID" value="NBR_0001357601"/>
</dbReference>
<evidence type="ECO:0000256" key="1">
    <source>
        <dbReference type="SAM" id="Phobius"/>
    </source>
</evidence>
<reference evidence="2 3" key="2">
    <citation type="submission" date="2018-11" db="EMBL/GenBank/DDBJ databases">
        <authorList>
            <consortium name="Pathogen Informatics"/>
        </authorList>
    </citation>
    <scope>NUCLEOTIDE SEQUENCE [LARGE SCALE GENOMIC DNA]</scope>
</reference>
<keyword evidence="1" id="KW-0472">Membrane</keyword>
<evidence type="ECO:0000313" key="3">
    <source>
        <dbReference type="Proteomes" id="UP000271162"/>
    </source>
</evidence>